<keyword evidence="3" id="KW-1185">Reference proteome</keyword>
<sequence length="80" mass="8885">MELIKNPDRFGIDDPLVACWGDGPYHATVYCNNKAKVWGDPGRFASWDGMHMTEKAYNVIAEGVLKGPFANQPLLQNCSN</sequence>
<gene>
    <name evidence="2" type="ORF">EJB05_04518</name>
</gene>
<reference evidence="2 3" key="1">
    <citation type="journal article" date="2019" name="Sci. Rep.">
        <title>A high-quality genome of Eragrostis curvula grass provides insights into Poaceae evolution and supports new strategies to enhance forage quality.</title>
        <authorList>
            <person name="Carballo J."/>
            <person name="Santos B.A.C.M."/>
            <person name="Zappacosta D."/>
            <person name="Garbus I."/>
            <person name="Selva J.P."/>
            <person name="Gallo C.A."/>
            <person name="Diaz A."/>
            <person name="Albertini E."/>
            <person name="Caccamo M."/>
            <person name="Echenique V."/>
        </authorList>
    </citation>
    <scope>NUCLEOTIDE SEQUENCE [LARGE SCALE GENOMIC DNA]</scope>
    <source>
        <strain evidence="3">cv. Victoria</strain>
        <tissue evidence="2">Leaf</tissue>
    </source>
</reference>
<dbReference type="OrthoDB" id="779507at2759"/>
<evidence type="ECO:0000313" key="2">
    <source>
        <dbReference type="EMBL" id="TVU45048.1"/>
    </source>
</evidence>
<proteinExistence type="inferred from homology"/>
<dbReference type="InterPro" id="IPR036514">
    <property type="entry name" value="SGNH_hydro_sf"/>
</dbReference>
<dbReference type="AlphaFoldDB" id="A0A5J9WA51"/>
<comment type="caution">
    <text evidence="2">The sequence shown here is derived from an EMBL/GenBank/DDBJ whole genome shotgun (WGS) entry which is preliminary data.</text>
</comment>
<protein>
    <recommendedName>
        <fullName evidence="4">GDSL esterase/lipase</fullName>
    </recommendedName>
</protein>
<dbReference type="PANTHER" id="PTHR22835">
    <property type="entry name" value="ZINC FINGER FYVE DOMAIN CONTAINING PROTEIN"/>
    <property type="match status" value="1"/>
</dbReference>
<evidence type="ECO:0000313" key="3">
    <source>
        <dbReference type="Proteomes" id="UP000324897"/>
    </source>
</evidence>
<accession>A0A5J9WA51</accession>
<organism evidence="2 3">
    <name type="scientific">Eragrostis curvula</name>
    <name type="common">weeping love grass</name>
    <dbReference type="NCBI Taxonomy" id="38414"/>
    <lineage>
        <taxon>Eukaryota</taxon>
        <taxon>Viridiplantae</taxon>
        <taxon>Streptophyta</taxon>
        <taxon>Embryophyta</taxon>
        <taxon>Tracheophyta</taxon>
        <taxon>Spermatophyta</taxon>
        <taxon>Magnoliopsida</taxon>
        <taxon>Liliopsida</taxon>
        <taxon>Poales</taxon>
        <taxon>Poaceae</taxon>
        <taxon>PACMAD clade</taxon>
        <taxon>Chloridoideae</taxon>
        <taxon>Eragrostideae</taxon>
        <taxon>Eragrostidinae</taxon>
        <taxon>Eragrostis</taxon>
    </lineage>
</organism>
<dbReference type="EMBL" id="RWGY01000004">
    <property type="protein sequence ID" value="TVU45048.1"/>
    <property type="molecule type" value="Genomic_DNA"/>
</dbReference>
<evidence type="ECO:0000256" key="1">
    <source>
        <dbReference type="ARBA" id="ARBA00008668"/>
    </source>
</evidence>
<comment type="similarity">
    <text evidence="1">Belongs to the 'GDSL' lipolytic enzyme family.</text>
</comment>
<dbReference type="Gramene" id="TVU45048">
    <property type="protein sequence ID" value="TVU45048"/>
    <property type="gene ID" value="EJB05_04518"/>
</dbReference>
<dbReference type="PANTHER" id="PTHR22835:SF549">
    <property type="entry name" value="GDSL ESTERASE_LIPASE"/>
    <property type="match status" value="1"/>
</dbReference>
<dbReference type="Gene3D" id="3.40.50.1110">
    <property type="entry name" value="SGNH hydrolase"/>
    <property type="match status" value="1"/>
</dbReference>
<name>A0A5J9WA51_9POAL</name>
<feature type="non-terminal residue" evidence="2">
    <location>
        <position position="1"/>
    </location>
</feature>
<evidence type="ECO:0008006" key="4">
    <source>
        <dbReference type="Google" id="ProtNLM"/>
    </source>
</evidence>
<dbReference type="Proteomes" id="UP000324897">
    <property type="component" value="Chromosome 5"/>
</dbReference>